<protein>
    <submittedName>
        <fullName evidence="1">Uncharacterized protein</fullName>
    </submittedName>
</protein>
<name>A0A1M5FP13_9BACT</name>
<reference evidence="2" key="1">
    <citation type="submission" date="2016-11" db="EMBL/GenBank/DDBJ databases">
        <authorList>
            <person name="Varghese N."/>
            <person name="Submissions S."/>
        </authorList>
    </citation>
    <scope>NUCLEOTIDE SEQUENCE [LARGE SCALE GENOMIC DNA]</scope>
    <source>
        <strain evidence="2">DSM 27370</strain>
    </source>
</reference>
<dbReference type="AlphaFoldDB" id="A0A1M5FP13"/>
<dbReference type="STRING" id="1346286.SAMN05444362_11266"/>
<evidence type="ECO:0000313" key="1">
    <source>
        <dbReference type="EMBL" id="SHF93297.1"/>
    </source>
</evidence>
<organism evidence="1 2">
    <name type="scientific">Dysgonomonas macrotermitis</name>
    <dbReference type="NCBI Taxonomy" id="1346286"/>
    <lineage>
        <taxon>Bacteria</taxon>
        <taxon>Pseudomonadati</taxon>
        <taxon>Bacteroidota</taxon>
        <taxon>Bacteroidia</taxon>
        <taxon>Bacteroidales</taxon>
        <taxon>Dysgonomonadaceae</taxon>
        <taxon>Dysgonomonas</taxon>
    </lineage>
</organism>
<gene>
    <name evidence="1" type="ORF">SAMN05444362_11266</name>
</gene>
<accession>A0A1M5FP13</accession>
<proteinExistence type="predicted"/>
<keyword evidence="2" id="KW-1185">Reference proteome</keyword>
<dbReference type="EMBL" id="FQUC01000012">
    <property type="protein sequence ID" value="SHF93297.1"/>
    <property type="molecule type" value="Genomic_DNA"/>
</dbReference>
<evidence type="ECO:0000313" key="2">
    <source>
        <dbReference type="Proteomes" id="UP000184480"/>
    </source>
</evidence>
<dbReference type="Proteomes" id="UP000184480">
    <property type="component" value="Unassembled WGS sequence"/>
</dbReference>
<sequence>MNVLIKRSSVILFLSLALIFYFQVRKSSGKPNLSTIDFSKDGSENLFLVQDSLVTYLGPIKRVVNQGYSKNSNDTLKWDDIIKIYHISGSDTILEDNITFLRQENEGRILLMDNSLIPDETVDENSFIIQTAISDKGNFSENAFTFNNEKKKYEFVKRVNYMDYMSNDTLGIKTVYFIKNTINIDSTEMHSIFISEHEIYNGIYSANSEWIIREN</sequence>